<organism evidence="9 10">
    <name type="scientific">Yarrowia lipolytica</name>
    <name type="common">Candida lipolytica</name>
    <dbReference type="NCBI Taxonomy" id="4952"/>
    <lineage>
        <taxon>Eukaryota</taxon>
        <taxon>Fungi</taxon>
        <taxon>Dikarya</taxon>
        <taxon>Ascomycota</taxon>
        <taxon>Saccharomycotina</taxon>
        <taxon>Dipodascomycetes</taxon>
        <taxon>Dipodascales</taxon>
        <taxon>Dipodascales incertae sedis</taxon>
        <taxon>Yarrowia</taxon>
    </lineage>
</organism>
<evidence type="ECO:0000256" key="2">
    <source>
        <dbReference type="ARBA" id="ARBA00009549"/>
    </source>
</evidence>
<dbReference type="InterPro" id="IPR034085">
    <property type="entry name" value="TOG"/>
</dbReference>
<feature type="region of interest" description="Disordered" evidence="7">
    <location>
        <begin position="1383"/>
        <end position="1408"/>
    </location>
</feature>
<feature type="compositionally biased region" description="Polar residues" evidence="7">
    <location>
        <begin position="884"/>
        <end position="898"/>
    </location>
</feature>
<dbReference type="GO" id="GO:1990023">
    <property type="term" value="C:mitotic spindle midzone"/>
    <property type="evidence" value="ECO:0007669"/>
    <property type="project" value="TreeGrafter"/>
</dbReference>
<keyword evidence="6" id="KW-0131">Cell cycle</keyword>
<dbReference type="GO" id="GO:0005881">
    <property type="term" value="C:cytoplasmic microtubule"/>
    <property type="evidence" value="ECO:0007669"/>
    <property type="project" value="TreeGrafter"/>
</dbReference>
<keyword evidence="6" id="KW-0498">Mitosis</keyword>
<feature type="compositionally biased region" description="Polar residues" evidence="7">
    <location>
        <begin position="25"/>
        <end position="48"/>
    </location>
</feature>
<feature type="compositionally biased region" description="Polar residues" evidence="7">
    <location>
        <begin position="708"/>
        <end position="721"/>
    </location>
</feature>
<comment type="similarity">
    <text evidence="2">Belongs to the CLASP family.</text>
</comment>
<feature type="region of interest" description="Disordered" evidence="7">
    <location>
        <begin position="1"/>
        <end position="48"/>
    </location>
</feature>
<dbReference type="GO" id="GO:0008017">
    <property type="term" value="F:microtubule binding"/>
    <property type="evidence" value="ECO:0007669"/>
    <property type="project" value="TreeGrafter"/>
</dbReference>
<sequence>MLKRYTRITDSTEHQKTTTKRKQNLHSSPPSPFHSTDQSTRHISPNPNPIFTSDAYLFVCRESLRNTTNDRFKPPKMKSDQLGRVLSDDDLPTKLSIANEFKAFVKKNSVPRDLIHPYFLTLSRAIKSREDPQLTSVCFSCFCHLFKRVSIQDKQLLDDSATVAVVTDLLIDRLSDRSTGVRATANKVLLDYWVLVPQAVAVAMRQSAVVSSSHVTLGESLKWLQSVFDLSSAFNFSAFVQPVVDMLRYPQLQSSVCELLKKVYSVSDRRELEECLAATGVNEMLKKSILNGLPGGNSSSAVSDPKTTAPRSLSSQKSVASKPAQQPNSQEPGNENAPSSSLAFLNSLPNFRVDSLAPENVYSASDLESKINNMHVAFADKESEKNWSLREKHVTQIRKLLRGNALQDYPSQFAAAYKSVIDGVLKSATSLRTTLSNQGLLLVKESGQLGGNAFVDPVMDIVFPQIIRLTGQMKKITSNNAHITVCGLLTSATFSTKLINHVTSATVEKNAQPRTFAAVWLRILILSHSQTHKSAMQNHGGLDQIEKAIAKGLQDPTPSVKENMRVTYWSFAEYWPSEADKIYRKLDTKAKAMLDKVNPSGAKNAPIKKPAPRESLKEVMRRSRESSVNRDANAPSATAPPQRAKMGAPQRTSSGLVGRSLSGSNLTDRSNRLSSTSTSSRDQQRAVSDSTRPTQMTRPVSGRLSREPSLTRSSRDQSLTRSSRETVSREPSLTRGSRELPKQRVDQNRQRVPSISRDSRYGQRPVGSRESSRQSRESSLDPSRESSLAPSVHSSTAISRESSLPRDDLPSYDVEMDEDDPFVTQQLKLSLKQEDAMSQPEETMNEVTTAEATATTAPMEIPKSTPPRESTPPNSSPFVLAKSPATQGVSTSPATGKSASPPATAEDELSRDLNGESKHLKEVDDDNGSMDADERIESDVVMGDAEESAANFEPSEVEPAGVQLGLKSPKRETPTSALQGNEQAEPESHDAVADSQSHGADSADLQSEPRNVPVSPPTTSDASNVPILSPRPIHPAKFELDSDAMIVDEVAPEVNTVIDAQTQAEETPTEEIPAVVKVGFDAEAKSEPTEQTEAVKTSDTATEPGEPVDIPNSEQGPSTEPTELAKSAGSVEHVTEAIQEDPFGDALPAKQENGAKASDEIETDHTKSNNTESDGPVSAHDESEPMEICDSDNDAVDNGTNPDTKCQDQQDSTTPPMDFSSHDLKDELNTSSPESLTALLSNPDQYKEILDHVPAELFLLCVILFSESHVMDAQSVISRDTNLALSTASSMVMVCARDVYPSDSRWSQATVEELKHVTVTCLEWLTKLVNESSEASTLLATNKRYRTSLVHLLSTSVELHKQKFGDVTHNSLIHVIESMDKLSQRPPDKRTSRAFLEAPSPSPDSSLVEDVTDKLSHVTVKENLKTIRILPPQLASGQLIFPGSEVTWSKLELERLARSPSCSDSNEAILDAVSRDKVSVTQLSTLASRIPELEDVDLFTATILAYLHISHPPALTTAALVAIKQVLIKPELKLSMGHVTEIFSTLNHVNSHIDSRSPLAAAIEELVADLLTHTDSSEMLEFLLLSRSRDSKTQNKLLLLNTVYHVITPDLLPSYETQLLALITELISDPDPLVRRVTVGLVVRVLRVSPEMEGTISLAIKSKMDLVRYYMGA</sequence>
<dbReference type="PANTHER" id="PTHR21567">
    <property type="entry name" value="CLASP"/>
    <property type="match status" value="1"/>
</dbReference>
<protein>
    <recommendedName>
        <fullName evidence="3">Protein STU1</fullName>
    </recommendedName>
</protein>
<dbReference type="Gene3D" id="1.25.10.10">
    <property type="entry name" value="Leucine-rich Repeat Variant"/>
    <property type="match status" value="2"/>
</dbReference>
<dbReference type="InterPro" id="IPR024395">
    <property type="entry name" value="CLASP_N_dom"/>
</dbReference>
<feature type="region of interest" description="Disordered" evidence="7">
    <location>
        <begin position="296"/>
        <end position="341"/>
    </location>
</feature>
<dbReference type="GO" id="GO:0090307">
    <property type="term" value="P:mitotic spindle assembly"/>
    <property type="evidence" value="ECO:0007669"/>
    <property type="project" value="TreeGrafter"/>
</dbReference>
<dbReference type="SUPFAM" id="SSF48371">
    <property type="entry name" value="ARM repeat"/>
    <property type="match status" value="2"/>
</dbReference>
<feature type="compositionally biased region" description="Low complexity" evidence="7">
    <location>
        <begin position="841"/>
        <end position="857"/>
    </location>
</feature>
<evidence type="ECO:0000256" key="1">
    <source>
        <dbReference type="ARBA" id="ARBA00004186"/>
    </source>
</evidence>
<proteinExistence type="inferred from homology"/>
<evidence type="ECO:0000256" key="3">
    <source>
        <dbReference type="ARBA" id="ARBA00016012"/>
    </source>
</evidence>
<feature type="domain" description="TOG" evidence="8">
    <location>
        <begin position="360"/>
        <end position="603"/>
    </location>
</feature>
<evidence type="ECO:0000256" key="7">
    <source>
        <dbReference type="SAM" id="MobiDB-lite"/>
    </source>
</evidence>
<feature type="compositionally biased region" description="Basic and acidic residues" evidence="7">
    <location>
        <begin position="611"/>
        <end position="628"/>
    </location>
</feature>
<dbReference type="InterPro" id="IPR011989">
    <property type="entry name" value="ARM-like"/>
</dbReference>
<feature type="compositionally biased region" description="Polar residues" evidence="7">
    <location>
        <begin position="1112"/>
        <end position="1121"/>
    </location>
</feature>
<dbReference type="Pfam" id="PF12348">
    <property type="entry name" value="CLASP_N"/>
    <property type="match status" value="1"/>
</dbReference>
<dbReference type="GO" id="GO:0005876">
    <property type="term" value="C:spindle microtubule"/>
    <property type="evidence" value="ECO:0007669"/>
    <property type="project" value="TreeGrafter"/>
</dbReference>
<dbReference type="SMART" id="SM01349">
    <property type="entry name" value="TOG"/>
    <property type="match status" value="1"/>
</dbReference>
<gene>
    <name evidence="9" type="ORF">YALI1_D27718g</name>
</gene>
<dbReference type="GO" id="GO:0060172">
    <property type="term" value="P:astral microtubule depolymerization"/>
    <property type="evidence" value="ECO:0007669"/>
    <property type="project" value="TreeGrafter"/>
</dbReference>
<feature type="compositionally biased region" description="Polar residues" evidence="7">
    <location>
        <begin position="867"/>
        <end position="877"/>
    </location>
</feature>
<feature type="compositionally biased region" description="Basic and acidic residues" evidence="7">
    <location>
        <begin position="770"/>
        <end position="784"/>
    </location>
</feature>
<dbReference type="GO" id="GO:0051301">
    <property type="term" value="P:cell division"/>
    <property type="evidence" value="ECO:0007669"/>
    <property type="project" value="UniProtKB-KW"/>
</dbReference>
<evidence type="ECO:0000313" key="9">
    <source>
        <dbReference type="EMBL" id="AOW04434.1"/>
    </source>
</evidence>
<reference evidence="9 10" key="1">
    <citation type="journal article" date="2016" name="PLoS ONE">
        <title>Sequence Assembly of Yarrowia lipolytica Strain W29/CLIB89 Shows Transposable Element Diversity.</title>
        <authorList>
            <person name="Magnan C."/>
            <person name="Yu J."/>
            <person name="Chang I."/>
            <person name="Jahn E."/>
            <person name="Kanomata Y."/>
            <person name="Wu J."/>
            <person name="Zeller M."/>
            <person name="Oakes M."/>
            <person name="Baldi P."/>
            <person name="Sandmeyer S."/>
        </authorList>
    </citation>
    <scope>NUCLEOTIDE SEQUENCE [LARGE SCALE GENOMIC DNA]</scope>
    <source>
        <strain evidence="10">CLIB89(W29)</strain>
    </source>
</reference>
<dbReference type="VEuPathDB" id="FungiDB:YALI1_D27718g"/>
<keyword evidence="4" id="KW-0132">Cell division</keyword>
<accession>A0A1D8NFN3</accession>
<dbReference type="PANTHER" id="PTHR21567:SF9">
    <property type="entry name" value="CLIP-ASSOCIATING PROTEIN"/>
    <property type="match status" value="1"/>
</dbReference>
<feature type="compositionally biased region" description="Polar residues" evidence="7">
    <location>
        <begin position="994"/>
        <end position="1009"/>
    </location>
</feature>
<dbReference type="eggNOG" id="ENOG502QT5T">
    <property type="taxonomic scope" value="Eukaryota"/>
</dbReference>
<feature type="compositionally biased region" description="Acidic residues" evidence="7">
    <location>
        <begin position="1184"/>
        <end position="1195"/>
    </location>
</feature>
<dbReference type="RefSeq" id="XP_503130.3">
    <property type="nucleotide sequence ID" value="XM_503130.3"/>
</dbReference>
<feature type="region of interest" description="Disordered" evidence="7">
    <location>
        <begin position="1080"/>
        <end position="1230"/>
    </location>
</feature>
<feature type="compositionally biased region" description="Polar residues" evidence="7">
    <location>
        <begin position="785"/>
        <end position="802"/>
    </location>
</feature>
<feature type="compositionally biased region" description="Basic and acidic residues" evidence="7">
    <location>
        <begin position="736"/>
        <end position="749"/>
    </location>
</feature>
<dbReference type="KEGG" id="yli:2910152"/>
<dbReference type="GeneID" id="2910152"/>
<feature type="region of interest" description="Disordered" evidence="7">
    <location>
        <begin position="595"/>
        <end position="1034"/>
    </location>
</feature>
<evidence type="ECO:0000259" key="8">
    <source>
        <dbReference type="SMART" id="SM01349"/>
    </source>
</evidence>
<name>A0A1D8NFN3_YARLL</name>
<dbReference type="VEuPathDB" id="FungiDB:YALI0_D21912g"/>
<dbReference type="Proteomes" id="UP000182444">
    <property type="component" value="Chromosome 1D"/>
</dbReference>
<keyword evidence="5" id="KW-0493">Microtubule</keyword>
<evidence type="ECO:0000256" key="4">
    <source>
        <dbReference type="ARBA" id="ARBA00022618"/>
    </source>
</evidence>
<feature type="compositionally biased region" description="Basic and acidic residues" evidence="7">
    <location>
        <begin position="908"/>
        <end position="922"/>
    </location>
</feature>
<dbReference type="InterPro" id="IPR016024">
    <property type="entry name" value="ARM-type_fold"/>
</dbReference>
<feature type="compositionally biased region" description="Polar residues" evidence="7">
    <location>
        <begin position="1089"/>
        <end position="1101"/>
    </location>
</feature>
<evidence type="ECO:0000313" key="10">
    <source>
        <dbReference type="Proteomes" id="UP000182444"/>
    </source>
</evidence>
<dbReference type="GO" id="GO:0005815">
    <property type="term" value="C:microtubule organizing center"/>
    <property type="evidence" value="ECO:0007669"/>
    <property type="project" value="TreeGrafter"/>
</dbReference>
<feature type="compositionally biased region" description="Polar residues" evidence="7">
    <location>
        <begin position="686"/>
        <end position="698"/>
    </location>
</feature>
<feature type="compositionally biased region" description="Low complexity" evidence="7">
    <location>
        <begin position="653"/>
        <end position="681"/>
    </location>
</feature>
<evidence type="ECO:0000256" key="6">
    <source>
        <dbReference type="ARBA" id="ARBA00022776"/>
    </source>
</evidence>
<feature type="compositionally biased region" description="Basic and acidic residues" evidence="7">
    <location>
        <begin position="1157"/>
        <end position="1167"/>
    </location>
</feature>
<dbReference type="EMBL" id="CP017556">
    <property type="protein sequence ID" value="AOW04434.1"/>
    <property type="molecule type" value="Genomic_DNA"/>
</dbReference>
<evidence type="ECO:0000256" key="5">
    <source>
        <dbReference type="ARBA" id="ARBA00022701"/>
    </source>
</evidence>
<feature type="compositionally biased region" description="Polar residues" evidence="7">
    <location>
        <begin position="1198"/>
        <end position="1215"/>
    </location>
</feature>
<comment type="subcellular location">
    <subcellularLocation>
        <location evidence="1">Cytoplasm</location>
        <location evidence="1">Cytoskeleton</location>
        <location evidence="1">Spindle</location>
    </subcellularLocation>
</comment>